<keyword evidence="2" id="KW-1133">Transmembrane helix</keyword>
<dbReference type="KEGG" id="vnx:VNE69_02076"/>
<feature type="compositionally biased region" description="Polar residues" evidence="1">
    <location>
        <begin position="263"/>
        <end position="275"/>
    </location>
</feature>
<gene>
    <name evidence="4" type="ORF">VNE69_02076</name>
</gene>
<evidence type="ECO:0000256" key="1">
    <source>
        <dbReference type="SAM" id="MobiDB-lite"/>
    </source>
</evidence>
<feature type="chain" id="PRO_5043724542" evidence="3">
    <location>
        <begin position="19"/>
        <end position="443"/>
    </location>
</feature>
<name>A0AAX4J989_9MICR</name>
<evidence type="ECO:0000256" key="2">
    <source>
        <dbReference type="SAM" id="Phobius"/>
    </source>
</evidence>
<feature type="compositionally biased region" description="Low complexity" evidence="1">
    <location>
        <begin position="300"/>
        <end position="309"/>
    </location>
</feature>
<sequence>MFLAAIIFILKIAANNEAFIFIDKKGKDCTIFLGDNLKYEPGYYIFSLLQNISSTEPQFERLIKNPSKVFEPDLPFTFVPFEKDKNFINNFDATFNNIDKNIKKKFLKYKNCYSLTFQYEESKKYAIQLLYCKTGDIVSKFWRSETFKIEECVKSKLLPLSIESSNPRKLNEIKISESWQNHFDRIDLYTVYVLNHKKSQKKLSESNNPVCTQKKGEEPSKTNKPETEKPESSSKTNKPETETPGSSSKTSEPEEVESNSPSITTKLETETPGSSIKTNKPETETPESSSKTSESKEVESGSSSITSSSEKVEPGSSIKTNKPETETPESSSKTSESKEVESGSSSITSSSEKVEPGSSIKTNKPETETPESSSKTSESKEVESGSPSITSKSEKVEVLHEKNENGPNESRSKANNVLIILTCSLICVSIFISWLILSKIRSA</sequence>
<feature type="compositionally biased region" description="Basic and acidic residues" evidence="1">
    <location>
        <begin position="214"/>
        <end position="241"/>
    </location>
</feature>
<dbReference type="GeneID" id="90540366"/>
<keyword evidence="5" id="KW-1185">Reference proteome</keyword>
<feature type="region of interest" description="Disordered" evidence="1">
    <location>
        <begin position="202"/>
        <end position="411"/>
    </location>
</feature>
<feature type="signal peptide" evidence="3">
    <location>
        <begin position="1"/>
        <end position="18"/>
    </location>
</feature>
<accession>A0AAX4J989</accession>
<keyword evidence="3" id="KW-0732">Signal</keyword>
<keyword evidence="2" id="KW-0472">Membrane</keyword>
<protein>
    <submittedName>
        <fullName evidence="4">SP-containing protein</fullName>
    </submittedName>
</protein>
<organism evidence="4 5">
    <name type="scientific">Vairimorpha necatrix</name>
    <dbReference type="NCBI Taxonomy" id="6039"/>
    <lineage>
        <taxon>Eukaryota</taxon>
        <taxon>Fungi</taxon>
        <taxon>Fungi incertae sedis</taxon>
        <taxon>Microsporidia</taxon>
        <taxon>Nosematidae</taxon>
        <taxon>Vairimorpha</taxon>
    </lineage>
</organism>
<dbReference type="RefSeq" id="XP_065328694.1">
    <property type="nucleotide sequence ID" value="XM_065472622.1"/>
</dbReference>
<feature type="compositionally biased region" description="Basic and acidic residues" evidence="1">
    <location>
        <begin position="392"/>
        <end position="404"/>
    </location>
</feature>
<dbReference type="AlphaFoldDB" id="A0AAX4J989"/>
<proteinExistence type="predicted"/>
<evidence type="ECO:0000256" key="3">
    <source>
        <dbReference type="SAM" id="SignalP"/>
    </source>
</evidence>
<evidence type="ECO:0000313" key="4">
    <source>
        <dbReference type="EMBL" id="WUR02549.1"/>
    </source>
</evidence>
<feature type="compositionally biased region" description="Low complexity" evidence="1">
    <location>
        <begin position="342"/>
        <end position="351"/>
    </location>
</feature>
<evidence type="ECO:0000313" key="5">
    <source>
        <dbReference type="Proteomes" id="UP001334084"/>
    </source>
</evidence>
<keyword evidence="2" id="KW-0812">Transmembrane</keyword>
<dbReference type="EMBL" id="CP142727">
    <property type="protein sequence ID" value="WUR02549.1"/>
    <property type="molecule type" value="Genomic_DNA"/>
</dbReference>
<reference evidence="4" key="1">
    <citation type="journal article" date="2024" name="BMC Genomics">
        <title>Functional annotation of a divergent genome using sequence and structure-based similarity.</title>
        <authorList>
            <person name="Svedberg D."/>
            <person name="Winiger R.R."/>
            <person name="Berg A."/>
            <person name="Sharma H."/>
            <person name="Tellgren-Roth C."/>
            <person name="Debrunner-Vossbrinck B.A."/>
            <person name="Vossbrinck C.R."/>
            <person name="Barandun J."/>
        </authorList>
    </citation>
    <scope>NUCLEOTIDE SEQUENCE</scope>
    <source>
        <strain evidence="4">Illinois isolate</strain>
    </source>
</reference>
<feature type="transmembrane region" description="Helical" evidence="2">
    <location>
        <begin position="417"/>
        <end position="437"/>
    </location>
</feature>
<dbReference type="Proteomes" id="UP001334084">
    <property type="component" value="Chromosome 2"/>
</dbReference>